<dbReference type="SMART" id="SM00343">
    <property type="entry name" value="ZnF_C2HC"/>
    <property type="match status" value="2"/>
</dbReference>
<keyword evidence="3" id="KW-0863">Zinc-finger</keyword>
<feature type="domain" description="CCHC-type" evidence="5">
    <location>
        <begin position="556"/>
        <end position="570"/>
    </location>
</feature>
<gene>
    <name evidence="7" type="ORF">Tci_013668</name>
</gene>
<feature type="domain" description="Integrase catalytic" evidence="6">
    <location>
        <begin position="754"/>
        <end position="926"/>
    </location>
</feature>
<protein>
    <submittedName>
        <fullName evidence="7">Ribonuclease H-like domain-containing protein</fullName>
    </submittedName>
</protein>
<dbReference type="InterPro" id="IPR057670">
    <property type="entry name" value="SH3_retrovirus"/>
</dbReference>
<dbReference type="InterPro" id="IPR036397">
    <property type="entry name" value="RNaseH_sf"/>
</dbReference>
<evidence type="ECO:0000256" key="1">
    <source>
        <dbReference type="ARBA" id="ARBA00022723"/>
    </source>
</evidence>
<accession>A0A6L2JYD5</accession>
<dbReference type="Pfam" id="PF25597">
    <property type="entry name" value="SH3_retrovirus"/>
    <property type="match status" value="2"/>
</dbReference>
<evidence type="ECO:0000256" key="3">
    <source>
        <dbReference type="PROSITE-ProRule" id="PRU00047"/>
    </source>
</evidence>
<dbReference type="PANTHER" id="PTHR42648:SF21">
    <property type="entry name" value="CYSTEINE-RICH RLK (RECEPTOR-LIKE PROTEIN KINASE) 8"/>
    <property type="match status" value="1"/>
</dbReference>
<dbReference type="InterPro" id="IPR013103">
    <property type="entry name" value="RVT_2"/>
</dbReference>
<evidence type="ECO:0000259" key="5">
    <source>
        <dbReference type="PROSITE" id="PS50158"/>
    </source>
</evidence>
<comment type="caution">
    <text evidence="7">The sequence shown here is derived from an EMBL/GenBank/DDBJ whole genome shotgun (WGS) entry which is preliminary data.</text>
</comment>
<dbReference type="InterPro" id="IPR039537">
    <property type="entry name" value="Retrotran_Ty1/copia-like"/>
</dbReference>
<name>A0A6L2JYD5_TANCI</name>
<evidence type="ECO:0000256" key="2">
    <source>
        <dbReference type="ARBA" id="ARBA00022801"/>
    </source>
</evidence>
<keyword evidence="3" id="KW-0862">Zinc</keyword>
<dbReference type="InterPro" id="IPR025724">
    <property type="entry name" value="GAG-pre-integrase_dom"/>
</dbReference>
<feature type="domain" description="CCHC-type" evidence="5">
    <location>
        <begin position="235"/>
        <end position="249"/>
    </location>
</feature>
<dbReference type="EMBL" id="BKCJ010001471">
    <property type="protein sequence ID" value="GEU41690.1"/>
    <property type="molecule type" value="Genomic_DNA"/>
</dbReference>
<dbReference type="Pfam" id="PF00098">
    <property type="entry name" value="zf-CCHC"/>
    <property type="match status" value="1"/>
</dbReference>
<reference evidence="7" key="1">
    <citation type="journal article" date="2019" name="Sci. Rep.">
        <title>Draft genome of Tanacetum cinerariifolium, the natural source of mosquito coil.</title>
        <authorList>
            <person name="Yamashiro T."/>
            <person name="Shiraishi A."/>
            <person name="Satake H."/>
            <person name="Nakayama K."/>
        </authorList>
    </citation>
    <scope>NUCLEOTIDE SEQUENCE</scope>
</reference>
<dbReference type="InterPro" id="IPR001878">
    <property type="entry name" value="Znf_CCHC"/>
</dbReference>
<keyword evidence="1" id="KW-0479">Metal-binding</keyword>
<dbReference type="PROSITE" id="PS50158">
    <property type="entry name" value="ZF_CCHC"/>
    <property type="match status" value="2"/>
</dbReference>
<feature type="region of interest" description="Disordered" evidence="4">
    <location>
        <begin position="594"/>
        <end position="647"/>
    </location>
</feature>
<evidence type="ECO:0000313" key="7">
    <source>
        <dbReference type="EMBL" id="GEU41690.1"/>
    </source>
</evidence>
<feature type="compositionally biased region" description="Low complexity" evidence="4">
    <location>
        <begin position="594"/>
        <end position="605"/>
    </location>
</feature>
<dbReference type="SUPFAM" id="SSF53098">
    <property type="entry name" value="Ribonuclease H-like"/>
    <property type="match status" value="2"/>
</dbReference>
<sequence length="2381" mass="263560">MNTDHNLWKIIQNGNSKKSLGRDSKGGIIILPPVSFEEHVAVQRETKVRTLLLQSLPEDHMADFHHLDDAREIWLAVKARFGGNEESKKMRKTMLKQAFSEFSAKPDNDDVNIKFLRALPPSWSQVALTFKTRRGLEYLSFDDLYNKLRSFEIDVKGGSSYGSRSTTVAPTHSAFIGDVSTNTKMVYSDQPRYSSLIIEDMAMLSLRINKFQKKADRKINFNNKDSARFNRRKERCYNCLQLGHFARECNVKKVDEKARYSAFKISEVKTEEPKARVSVDSMLNWNEHEAENKTEEAEQVYGLMAGFESDFTVYAGNAAGCVNPAAAEFTMMGISPKDKIEKHEWEVKFVESLARFSKWEESSKNLAKLLYSSMSTRTKLGLGFKEYIGSDEVCDLSTPSVFDPKPEDREVKSLYERFVKAGKMHEVSPPITGTFMPTSYKSDLAETPATFGLKSNTSFLNTSDTNDFVSCDNSDKSSASKTYNFTSCVSSPKTNDSFFTVDVKILPKSDVKDPSPTNGFFSFSFKVNVKPTRNLCNKSGLADMIRCKNNFVHSKKCFVCGSKSHLIKDCDVYDTVDNFPSVVSKAAYVSAGSRNSSASTSAGRSIPAASRNRPASIHASRHIPAGSRNSSASTSAGRSIPAASRNRPASIHAGRSILAARRTDQHLFMLVDIFLLIKGGTVTFGGGDGKITGKGTIRTSELNFENVYYVEELQNFNLFTVSQICDKKNKVLFTDDECLVLTKEFQLPDDSQMVLRIPRRHDLYTFNLSDIQPEHYINYLLAKASLEESTKWHRRMAHVNFKTINKLAKMDWLKDFVALIENQLNNKVKAIRCDNETEFWNAKLIALYEEKGIKRNYSNAKTPQQNRVAERKNRTLIEAARSMLANSKHPTMFWTEAISTACYVLNRVCITNPHNKTPYKLLSGKVPNIRHLKPFGCQVTILNTSDHLGKFKRKANDGFLVRYAAHSKAYRVYNLSSKKVKETLNLRYLEDKPNVQGLGQEWYFDLDYLTNSLGYTRFKTNPPAGTHDTNIIAGTQDDSESKCDEQVILVPSFPSNSFSGPKVHDVSAPMENNLDYAEELARLQRQEHEAHSAVAKYGFEFSDETAEMLHQPKIDTCRNLALAAGDHAGSIVSTGGVPAGSVPASSIPTSSIPASSAHVSHVLAGSVPASHVPVKAIRCDNGTEFRNAKLIALCGEKGIKRDYEAVSTACYVLNRVSITNPHNKTPYELLSGKVPNIQHLKPFGCQLTILNTSDHLGKFEGKANDDFLVGYAAHSKAYRVYNLSSKKVEETLNLRYLEDKPNIQGLGQEWYFDLDYLTDSLGYTCFKTNPPAGTHDTNILTGTQADDSESECDKQVQRQEYEAHSAAAKHGFEFFDDTAALLHQAAIETHRNLVLAAGDPAGSIVSTGSAPAGSVPASAVPAGSLPASIVSTGGVPAANVPASGVPAGSLPTSSVPAGGVIAGSIDSAEFGVPAASESVPAVFSNDPAATFPLPPCHSLGSSLNVVVDPVATKRVNTIHPQSQIIRALQSPVQTRSTVQKSKFGEKPSSVAKALEDPDWVASMQEEMQQFHHQQNKRDARGIMVRNKARLVAQGHRQEEGIDYDEHHYRQGTIDKTLFLKKDSRHIILVQVYVDDIIFGSTNKAWCDEFEVLMKGEFEMSDMGELTFFLGLQVKQLPDGILSAKTTSRPDIMFAVSACSRHQLEAYSDSDYDGSHGDMKSTTSGCQFLGRRLILWQCKKQTVIATSSTEAEYVATASFCGQVLQLVVLVRADDLILAGSCIIPTGSYSFMLWTWFLLVVVLFLLVVFVSSPKSNEASQTLAAIAAGGAEDSVVLTALSLKLDRCINRVTSLENELGITKKVLGGAVLKLVTRVKRLEGLLQQRKRKLVLSDSEGDDATPTKQDIDLEALHTLASKSLGGDSTDKVAGHDATEVPADATMPFRRRRLRKPFTSFTSAHVPENIPAGAGIHAAATTIPAGSSMDVDVHAVAASSSSIPAIDKGKAHMVDDSLPADLLSEQERILKNLHDYQLSEDLAKKLHAEQEAKFARQQEELAQKAQAERVASPTEHGLGLLDQRRRELDAAQLIYTEVDWVELLAKIATNSALSKQLLGDDVMEDNMNERLGMLLMRKRRELAEQSRVPASIPAAPSFSTDVSVSAATTLEVPAAESRPADNSTAFAHISVEHYVAAFTHSSLRRRRKHIAKKRVTPIVDIADAALIKFDSDNGSDDDPLPYAPYAGWKMVHSPLGSIHAYYDMAGHTKHFTSLRELLHMVEKTDLQKLLGAVDNLYQREDPDTFALLLWGDLHVLFQSLDDEDAYDFWHNQDSWRIRRWRLYPRAQVHILENVDGRVIYMFVDVSYPLSAATMERMLKHGLEVPKLLV</sequence>
<organism evidence="7">
    <name type="scientific">Tanacetum cinerariifolium</name>
    <name type="common">Dalmatian daisy</name>
    <name type="synonym">Chrysanthemum cinerariifolium</name>
    <dbReference type="NCBI Taxonomy" id="118510"/>
    <lineage>
        <taxon>Eukaryota</taxon>
        <taxon>Viridiplantae</taxon>
        <taxon>Streptophyta</taxon>
        <taxon>Embryophyta</taxon>
        <taxon>Tracheophyta</taxon>
        <taxon>Spermatophyta</taxon>
        <taxon>Magnoliopsida</taxon>
        <taxon>eudicotyledons</taxon>
        <taxon>Gunneridae</taxon>
        <taxon>Pentapetalae</taxon>
        <taxon>asterids</taxon>
        <taxon>campanulids</taxon>
        <taxon>Asterales</taxon>
        <taxon>Asteraceae</taxon>
        <taxon>Asteroideae</taxon>
        <taxon>Anthemideae</taxon>
        <taxon>Anthemidinae</taxon>
        <taxon>Tanacetum</taxon>
    </lineage>
</organism>
<dbReference type="Gene3D" id="3.30.420.10">
    <property type="entry name" value="Ribonuclease H-like superfamily/Ribonuclease H"/>
    <property type="match status" value="1"/>
</dbReference>
<keyword evidence="2" id="KW-0378">Hydrolase</keyword>
<feature type="compositionally biased region" description="Polar residues" evidence="4">
    <location>
        <begin position="627"/>
        <end position="637"/>
    </location>
</feature>
<dbReference type="SUPFAM" id="SSF57756">
    <property type="entry name" value="Retrovirus zinc finger-like domains"/>
    <property type="match status" value="1"/>
</dbReference>
<dbReference type="Gene3D" id="4.10.60.10">
    <property type="entry name" value="Zinc finger, CCHC-type"/>
    <property type="match status" value="1"/>
</dbReference>
<evidence type="ECO:0000259" key="6">
    <source>
        <dbReference type="PROSITE" id="PS50994"/>
    </source>
</evidence>
<dbReference type="InterPro" id="IPR001584">
    <property type="entry name" value="Integrase_cat-core"/>
</dbReference>
<evidence type="ECO:0000256" key="4">
    <source>
        <dbReference type="SAM" id="MobiDB-lite"/>
    </source>
</evidence>
<dbReference type="Pfam" id="PF13976">
    <property type="entry name" value="gag_pre-integrs"/>
    <property type="match status" value="1"/>
</dbReference>
<dbReference type="GO" id="GO:0003676">
    <property type="term" value="F:nucleic acid binding"/>
    <property type="evidence" value="ECO:0007669"/>
    <property type="project" value="InterPro"/>
</dbReference>
<proteinExistence type="predicted"/>
<dbReference type="PANTHER" id="PTHR42648">
    <property type="entry name" value="TRANSPOSASE, PUTATIVE-RELATED"/>
    <property type="match status" value="1"/>
</dbReference>
<dbReference type="InterPro" id="IPR036875">
    <property type="entry name" value="Znf_CCHC_sf"/>
</dbReference>
<dbReference type="CDD" id="cd09272">
    <property type="entry name" value="RNase_HI_RT_Ty1"/>
    <property type="match status" value="1"/>
</dbReference>
<dbReference type="PROSITE" id="PS50994">
    <property type="entry name" value="INTEGRASE"/>
    <property type="match status" value="1"/>
</dbReference>
<dbReference type="GO" id="GO:0015074">
    <property type="term" value="P:DNA integration"/>
    <property type="evidence" value="ECO:0007669"/>
    <property type="project" value="InterPro"/>
</dbReference>
<dbReference type="GO" id="GO:0016787">
    <property type="term" value="F:hydrolase activity"/>
    <property type="evidence" value="ECO:0007669"/>
    <property type="project" value="UniProtKB-KW"/>
</dbReference>
<dbReference type="InterPro" id="IPR012337">
    <property type="entry name" value="RNaseH-like_sf"/>
</dbReference>
<dbReference type="GO" id="GO:0008270">
    <property type="term" value="F:zinc ion binding"/>
    <property type="evidence" value="ECO:0007669"/>
    <property type="project" value="UniProtKB-KW"/>
</dbReference>
<dbReference type="Pfam" id="PF07727">
    <property type="entry name" value="RVT_2"/>
    <property type="match status" value="1"/>
</dbReference>